<dbReference type="GO" id="GO:0045892">
    <property type="term" value="P:negative regulation of DNA-templated transcription"/>
    <property type="evidence" value="ECO:0007669"/>
    <property type="project" value="InterPro"/>
</dbReference>
<dbReference type="SUPFAM" id="SSF46785">
    <property type="entry name" value="Winged helix' DNA-binding domain"/>
    <property type="match status" value="1"/>
</dbReference>
<dbReference type="EMBL" id="DXDU01000076">
    <property type="protein sequence ID" value="HIY26473.1"/>
    <property type="molecule type" value="Genomic_DNA"/>
</dbReference>
<gene>
    <name evidence="5" type="ORF">H9838_04765</name>
</gene>
<comment type="similarity">
    <text evidence="1">Belongs to the BlaI transcriptional regulatory family.</text>
</comment>
<keyword evidence="3" id="KW-0238">DNA-binding</keyword>
<evidence type="ECO:0000313" key="6">
    <source>
        <dbReference type="Proteomes" id="UP000823915"/>
    </source>
</evidence>
<name>A0A9D1YCN5_9FIRM</name>
<evidence type="ECO:0000256" key="1">
    <source>
        <dbReference type="ARBA" id="ARBA00011046"/>
    </source>
</evidence>
<protein>
    <submittedName>
        <fullName evidence="5">BlaI/MecI/CopY family transcriptional regulator</fullName>
    </submittedName>
</protein>
<reference evidence="5" key="1">
    <citation type="journal article" date="2021" name="PeerJ">
        <title>Extensive microbial diversity within the chicken gut microbiome revealed by metagenomics and culture.</title>
        <authorList>
            <person name="Gilroy R."/>
            <person name="Ravi A."/>
            <person name="Getino M."/>
            <person name="Pursley I."/>
            <person name="Horton D.L."/>
            <person name="Alikhan N.F."/>
            <person name="Baker D."/>
            <person name="Gharbi K."/>
            <person name="Hall N."/>
            <person name="Watson M."/>
            <person name="Adriaenssens E.M."/>
            <person name="Foster-Nyarko E."/>
            <person name="Jarju S."/>
            <person name="Secka A."/>
            <person name="Antonio M."/>
            <person name="Oren A."/>
            <person name="Chaudhuri R.R."/>
            <person name="La Ragione R."/>
            <person name="Hildebrand F."/>
            <person name="Pallen M.J."/>
        </authorList>
    </citation>
    <scope>NUCLEOTIDE SEQUENCE</scope>
    <source>
        <strain evidence="5">1282</strain>
    </source>
</reference>
<accession>A0A9D1YCN5</accession>
<evidence type="ECO:0000256" key="4">
    <source>
        <dbReference type="ARBA" id="ARBA00023163"/>
    </source>
</evidence>
<dbReference type="InterPro" id="IPR005650">
    <property type="entry name" value="BlaI_family"/>
</dbReference>
<dbReference type="Gene3D" id="1.10.4040.10">
    <property type="entry name" value="Penicillinase repressor domain"/>
    <property type="match status" value="1"/>
</dbReference>
<evidence type="ECO:0000313" key="5">
    <source>
        <dbReference type="EMBL" id="HIY26473.1"/>
    </source>
</evidence>
<reference evidence="5" key="2">
    <citation type="submission" date="2021-04" db="EMBL/GenBank/DDBJ databases">
        <authorList>
            <person name="Gilroy R."/>
        </authorList>
    </citation>
    <scope>NUCLEOTIDE SEQUENCE</scope>
    <source>
        <strain evidence="5">1282</strain>
    </source>
</reference>
<dbReference type="InterPro" id="IPR036390">
    <property type="entry name" value="WH_DNA-bd_sf"/>
</dbReference>
<evidence type="ECO:0000256" key="3">
    <source>
        <dbReference type="ARBA" id="ARBA00023125"/>
    </source>
</evidence>
<sequence length="120" mass="13789">MEDLKLCESDYRFLCVVWDHAPVASGELVKLCWDKLGWKKSTTYTVLRKLCQRGFLENKDAVVTALVPKEQVQVYQSEHFVDRVFDGSLPQFLASFLGGRALTEQEAQEIKELIDRYSGQ</sequence>
<keyword evidence="4" id="KW-0804">Transcription</keyword>
<dbReference type="Pfam" id="PF03965">
    <property type="entry name" value="Penicillinase_R"/>
    <property type="match status" value="1"/>
</dbReference>
<dbReference type="Gene3D" id="1.10.10.10">
    <property type="entry name" value="Winged helix-like DNA-binding domain superfamily/Winged helix DNA-binding domain"/>
    <property type="match status" value="1"/>
</dbReference>
<evidence type="ECO:0000256" key="2">
    <source>
        <dbReference type="ARBA" id="ARBA00023015"/>
    </source>
</evidence>
<dbReference type="GO" id="GO:0003677">
    <property type="term" value="F:DNA binding"/>
    <property type="evidence" value="ECO:0007669"/>
    <property type="project" value="UniProtKB-KW"/>
</dbReference>
<dbReference type="Proteomes" id="UP000823915">
    <property type="component" value="Unassembled WGS sequence"/>
</dbReference>
<dbReference type="AlphaFoldDB" id="A0A9D1YCN5"/>
<keyword evidence="2" id="KW-0805">Transcription regulation</keyword>
<organism evidence="5 6">
    <name type="scientific">Candidatus Acutalibacter pullistercoris</name>
    <dbReference type="NCBI Taxonomy" id="2838418"/>
    <lineage>
        <taxon>Bacteria</taxon>
        <taxon>Bacillati</taxon>
        <taxon>Bacillota</taxon>
        <taxon>Clostridia</taxon>
        <taxon>Eubacteriales</taxon>
        <taxon>Acutalibacteraceae</taxon>
        <taxon>Acutalibacter</taxon>
    </lineage>
</organism>
<proteinExistence type="inferred from homology"/>
<comment type="caution">
    <text evidence="5">The sequence shown here is derived from an EMBL/GenBank/DDBJ whole genome shotgun (WGS) entry which is preliminary data.</text>
</comment>
<dbReference type="InterPro" id="IPR036388">
    <property type="entry name" value="WH-like_DNA-bd_sf"/>
</dbReference>